<dbReference type="OrthoDB" id="3342455at2759"/>
<feature type="transmembrane region" description="Helical" evidence="1">
    <location>
        <begin position="222"/>
        <end position="238"/>
    </location>
</feature>
<dbReference type="InterPro" id="IPR013920">
    <property type="entry name" value="DUF1774_fun"/>
</dbReference>
<keyword evidence="1" id="KW-0812">Transmembrane</keyword>
<feature type="transmembrane region" description="Helical" evidence="1">
    <location>
        <begin position="245"/>
        <end position="263"/>
    </location>
</feature>
<feature type="transmembrane region" description="Helical" evidence="1">
    <location>
        <begin position="21"/>
        <end position="41"/>
    </location>
</feature>
<dbReference type="Proteomes" id="UP000076874">
    <property type="component" value="Unassembled WGS sequence"/>
</dbReference>
<dbReference type="STRING" id="1081102.A0A167PU54"/>
<keyword evidence="1" id="KW-0472">Membrane</keyword>
<evidence type="ECO:0000313" key="2">
    <source>
        <dbReference type="EMBL" id="OAA57030.1"/>
    </source>
</evidence>
<feature type="transmembrane region" description="Helical" evidence="1">
    <location>
        <begin position="102"/>
        <end position="119"/>
    </location>
</feature>
<organism evidence="2 3">
    <name type="scientific">Niveomyces insectorum RCEF 264</name>
    <dbReference type="NCBI Taxonomy" id="1081102"/>
    <lineage>
        <taxon>Eukaryota</taxon>
        <taxon>Fungi</taxon>
        <taxon>Dikarya</taxon>
        <taxon>Ascomycota</taxon>
        <taxon>Pezizomycotina</taxon>
        <taxon>Sordariomycetes</taxon>
        <taxon>Hypocreomycetidae</taxon>
        <taxon>Hypocreales</taxon>
        <taxon>Cordycipitaceae</taxon>
        <taxon>Niveomyces</taxon>
    </lineage>
</organism>
<protein>
    <submittedName>
        <fullName evidence="2">Histone deacetylase</fullName>
    </submittedName>
</protein>
<feature type="transmembrane region" description="Helical" evidence="1">
    <location>
        <begin position="125"/>
        <end position="148"/>
    </location>
</feature>
<accession>A0A167PU54</accession>
<feature type="transmembrane region" description="Helical" evidence="1">
    <location>
        <begin position="66"/>
        <end position="90"/>
    </location>
</feature>
<comment type="caution">
    <text evidence="2">The sequence shown here is derived from an EMBL/GenBank/DDBJ whole genome shotgun (WGS) entry which is preliminary data.</text>
</comment>
<dbReference type="AlphaFoldDB" id="A0A167PU54"/>
<dbReference type="Pfam" id="PF08611">
    <property type="entry name" value="DUF1774"/>
    <property type="match status" value="1"/>
</dbReference>
<dbReference type="PANTHER" id="PTHR37992:SF1">
    <property type="entry name" value="DUF1774-DOMAIN-CONTAINING PROTEIN"/>
    <property type="match status" value="1"/>
</dbReference>
<sequence>MNFYNPFARRETRSRRELAAFRLLALASWALAVAVSVYFAVRAPPRSWGHHAHRIADQNRRHPTAFSLHMVVVYVYWIALFLGQAVYLVLLGTTVPADADHGRIVAATAAAAVGSHFVANNLLHTLYVLLFAGGWFFLAELVLLVNFLNLTSASLRHAPPRPASRLAALDSNSAAGATTTSGNGAHRTRLLVLPGRLVANIFVWALPAYGLFYLGVYGDYTIGAWLTLLAAALGAGQLTRQVIALQWIFAFVATGLLAVATLATEPTCTQAGLTSQSDCAAPI</sequence>
<dbReference type="PANTHER" id="PTHR37992">
    <property type="entry name" value="EXPRESSED PROTEIN"/>
    <property type="match status" value="1"/>
</dbReference>
<name>A0A167PU54_9HYPO</name>
<keyword evidence="1" id="KW-1133">Transmembrane helix</keyword>
<proteinExistence type="predicted"/>
<keyword evidence="3" id="KW-1185">Reference proteome</keyword>
<evidence type="ECO:0000313" key="3">
    <source>
        <dbReference type="Proteomes" id="UP000076874"/>
    </source>
</evidence>
<evidence type="ECO:0000256" key="1">
    <source>
        <dbReference type="SAM" id="Phobius"/>
    </source>
</evidence>
<reference evidence="2 3" key="1">
    <citation type="journal article" date="2016" name="Genome Biol. Evol.">
        <title>Divergent and convergent evolution of fungal pathogenicity.</title>
        <authorList>
            <person name="Shang Y."/>
            <person name="Xiao G."/>
            <person name="Zheng P."/>
            <person name="Cen K."/>
            <person name="Zhan S."/>
            <person name="Wang C."/>
        </authorList>
    </citation>
    <scope>NUCLEOTIDE SEQUENCE [LARGE SCALE GENOMIC DNA]</scope>
    <source>
        <strain evidence="2 3">RCEF 264</strain>
    </source>
</reference>
<feature type="transmembrane region" description="Helical" evidence="1">
    <location>
        <begin position="197"/>
        <end position="216"/>
    </location>
</feature>
<gene>
    <name evidence="2" type="ORF">SPI_07411</name>
</gene>
<dbReference type="EMBL" id="AZHD01000015">
    <property type="protein sequence ID" value="OAA57030.1"/>
    <property type="molecule type" value="Genomic_DNA"/>
</dbReference>